<dbReference type="Gene3D" id="3.40.630.30">
    <property type="match status" value="1"/>
</dbReference>
<dbReference type="PROSITE" id="PS51462">
    <property type="entry name" value="NUDIX"/>
    <property type="match status" value="1"/>
</dbReference>
<protein>
    <recommendedName>
        <fullName evidence="5">Nudix hydrolase domain-containing protein</fullName>
    </recommendedName>
</protein>
<accession>A0A0L9TPZ5</accession>
<dbReference type="GO" id="GO:0035529">
    <property type="term" value="F:NADH pyrophosphatase activity"/>
    <property type="evidence" value="ECO:0007669"/>
    <property type="project" value="TreeGrafter"/>
</dbReference>
<proteinExistence type="inferred from homology"/>
<keyword evidence="3" id="KW-0378">Hydrolase</keyword>
<evidence type="ECO:0000259" key="5">
    <source>
        <dbReference type="PROSITE" id="PS51462"/>
    </source>
</evidence>
<evidence type="ECO:0000256" key="4">
    <source>
        <dbReference type="SAM" id="MobiDB-lite"/>
    </source>
</evidence>
<dbReference type="EMBL" id="CM003371">
    <property type="protein sequence ID" value="KOM32546.1"/>
    <property type="molecule type" value="Genomic_DNA"/>
</dbReference>
<dbReference type="GO" id="GO:0047631">
    <property type="term" value="F:ADP-ribose diphosphatase activity"/>
    <property type="evidence" value="ECO:0007669"/>
    <property type="project" value="TreeGrafter"/>
</dbReference>
<dbReference type="AlphaFoldDB" id="A0A0L9TPZ5"/>
<feature type="compositionally biased region" description="Pro residues" evidence="4">
    <location>
        <begin position="358"/>
        <end position="375"/>
    </location>
</feature>
<evidence type="ECO:0000256" key="2">
    <source>
        <dbReference type="ARBA" id="ARBA00022723"/>
    </source>
</evidence>
<name>A0A0L9TPZ5_PHAAN</name>
<dbReference type="InterPro" id="IPR015797">
    <property type="entry name" value="NUDIX_hydrolase-like_dom_sf"/>
</dbReference>
<feature type="region of interest" description="Disordered" evidence="4">
    <location>
        <begin position="352"/>
        <end position="389"/>
    </location>
</feature>
<dbReference type="GO" id="GO:0051287">
    <property type="term" value="F:NAD binding"/>
    <property type="evidence" value="ECO:0007669"/>
    <property type="project" value="TreeGrafter"/>
</dbReference>
<dbReference type="InterPro" id="IPR000086">
    <property type="entry name" value="NUDIX_hydrolase_dom"/>
</dbReference>
<evidence type="ECO:0000256" key="1">
    <source>
        <dbReference type="ARBA" id="ARBA00005582"/>
    </source>
</evidence>
<dbReference type="PANTHER" id="PTHR13994">
    <property type="entry name" value="NUDIX HYDROLASE RELATED"/>
    <property type="match status" value="1"/>
</dbReference>
<dbReference type="FunFam" id="3.90.79.10:FF:000015">
    <property type="entry name" value="Nudix hydrolase 8"/>
    <property type="match status" value="1"/>
</dbReference>
<dbReference type="Gramene" id="KOM32546">
    <property type="protein sequence ID" value="KOM32546"/>
    <property type="gene ID" value="LR48_Vigan01g210200"/>
</dbReference>
<dbReference type="PRINTS" id="PR01356">
    <property type="entry name" value="GFGPROTEIN"/>
</dbReference>
<evidence type="ECO:0000313" key="7">
    <source>
        <dbReference type="Proteomes" id="UP000053144"/>
    </source>
</evidence>
<dbReference type="GO" id="GO:0046872">
    <property type="term" value="F:metal ion binding"/>
    <property type="evidence" value="ECO:0007669"/>
    <property type="project" value="UniProtKB-KW"/>
</dbReference>
<dbReference type="Pfam" id="PF18290">
    <property type="entry name" value="Nudix_hydro"/>
    <property type="match status" value="1"/>
</dbReference>
<feature type="domain" description="Nudix hydrolase" evidence="5">
    <location>
        <begin position="193"/>
        <end position="328"/>
    </location>
</feature>
<organism evidence="6 7">
    <name type="scientific">Phaseolus angularis</name>
    <name type="common">Azuki bean</name>
    <name type="synonym">Vigna angularis</name>
    <dbReference type="NCBI Taxonomy" id="3914"/>
    <lineage>
        <taxon>Eukaryota</taxon>
        <taxon>Viridiplantae</taxon>
        <taxon>Streptophyta</taxon>
        <taxon>Embryophyta</taxon>
        <taxon>Tracheophyta</taxon>
        <taxon>Spermatophyta</taxon>
        <taxon>Magnoliopsida</taxon>
        <taxon>eudicotyledons</taxon>
        <taxon>Gunneridae</taxon>
        <taxon>Pentapetalae</taxon>
        <taxon>rosids</taxon>
        <taxon>fabids</taxon>
        <taxon>Fabales</taxon>
        <taxon>Fabaceae</taxon>
        <taxon>Papilionoideae</taxon>
        <taxon>50 kb inversion clade</taxon>
        <taxon>NPAAA clade</taxon>
        <taxon>indigoferoid/millettioid clade</taxon>
        <taxon>Phaseoleae</taxon>
        <taxon>Vigna</taxon>
    </lineage>
</organism>
<keyword evidence="2" id="KW-0479">Metal-binding</keyword>
<dbReference type="SUPFAM" id="SSF55811">
    <property type="entry name" value="Nudix"/>
    <property type="match status" value="1"/>
</dbReference>
<dbReference type="InterPro" id="IPR020084">
    <property type="entry name" value="NUDIX_hydrolase_CS"/>
</dbReference>
<evidence type="ECO:0000313" key="6">
    <source>
        <dbReference type="EMBL" id="KOM32546.1"/>
    </source>
</evidence>
<dbReference type="InterPro" id="IPR003293">
    <property type="entry name" value="Nudix_hydrolase6-like"/>
</dbReference>
<dbReference type="FunFam" id="3.40.630.30:FF:000016">
    <property type="entry name" value="nudix hydrolase 2"/>
    <property type="match status" value="1"/>
</dbReference>
<dbReference type="PROSITE" id="PS00893">
    <property type="entry name" value="NUDIX_BOX"/>
    <property type="match status" value="1"/>
</dbReference>
<dbReference type="Proteomes" id="UP000053144">
    <property type="component" value="Chromosome 1"/>
</dbReference>
<gene>
    <name evidence="6" type="ORF">LR48_Vigan01g210200</name>
</gene>
<dbReference type="PANTHER" id="PTHR13994:SF13">
    <property type="entry name" value="FI03680P"/>
    <property type="match status" value="1"/>
</dbReference>
<dbReference type="Pfam" id="PF00293">
    <property type="entry name" value="NUDIX"/>
    <property type="match status" value="1"/>
</dbReference>
<dbReference type="CDD" id="cd04670">
    <property type="entry name" value="NUDIX_ASFGF2_Nudt6"/>
    <property type="match status" value="1"/>
</dbReference>
<sequence>MELKSFSSSSVSTSDVARVGRSYSTFISTFRHKVGVKFSTHFKCRRGLFLRTYSGSDKAYFTNEVVSSSVGQDNLAAETNFRRINGTNGSTSSFYYRNLRVLDAFDDEYGGVVVDSDRIPSNPYTFASLLRLSLFQWKKMGKKGIWLKLQLEQSDLVPIAVKEGFQYHHAEPGYLMLTYWIPEGPSMLPANASHQVGVGGFVINDKNEVLVVQEKHCSPATLGLWKIPTGFILEAEEIYTGAVREVKEETGIDTEFIEVIAFRHAHNVAFEKSDLFFICMLRPLSSEIIVDDLEIEAAKWMPLVEFVEQPLIQEDSMFKKIVDIFIARLGKRYCGLSTHQVVSKFDGMWISGQKPRQLDPPPPSHIIQRPPPKQPPASSNMAPSPLTLEPKTRLVKRQAKHTWNRTSCLGTEYTMVVNNGNRITATGNRIQVPCKFFPPLEPNTSGREPNTPPKYFISATVLHLVQLQTSSSTIIFIWNWLFHS</sequence>
<dbReference type="Gene3D" id="3.90.79.10">
    <property type="entry name" value="Nucleoside Triphosphate Pyrophosphohydrolase"/>
    <property type="match status" value="1"/>
</dbReference>
<comment type="similarity">
    <text evidence="1">Belongs to the Nudix hydrolase family.</text>
</comment>
<dbReference type="InterPro" id="IPR040618">
    <property type="entry name" value="Pre-Nudix"/>
</dbReference>
<evidence type="ECO:0000256" key="3">
    <source>
        <dbReference type="ARBA" id="ARBA00022801"/>
    </source>
</evidence>
<reference evidence="7" key="1">
    <citation type="journal article" date="2015" name="Proc. Natl. Acad. Sci. U.S.A.">
        <title>Genome sequencing of adzuki bean (Vigna angularis) provides insight into high starch and low fat accumulation and domestication.</title>
        <authorList>
            <person name="Yang K."/>
            <person name="Tian Z."/>
            <person name="Chen C."/>
            <person name="Luo L."/>
            <person name="Zhao B."/>
            <person name="Wang Z."/>
            <person name="Yu L."/>
            <person name="Li Y."/>
            <person name="Sun Y."/>
            <person name="Li W."/>
            <person name="Chen Y."/>
            <person name="Li Y."/>
            <person name="Zhang Y."/>
            <person name="Ai D."/>
            <person name="Zhao J."/>
            <person name="Shang C."/>
            <person name="Ma Y."/>
            <person name="Wu B."/>
            <person name="Wang M."/>
            <person name="Gao L."/>
            <person name="Sun D."/>
            <person name="Zhang P."/>
            <person name="Guo F."/>
            <person name="Wang W."/>
            <person name="Li Y."/>
            <person name="Wang J."/>
            <person name="Varshney R.K."/>
            <person name="Wang J."/>
            <person name="Ling H.Q."/>
            <person name="Wan P."/>
        </authorList>
    </citation>
    <scope>NUCLEOTIDE SEQUENCE</scope>
    <source>
        <strain evidence="7">cv. Jingnong 6</strain>
    </source>
</reference>